<dbReference type="EMBL" id="FN649750">
    <property type="protein sequence ID" value="CBN74291.1"/>
    <property type="molecule type" value="Genomic_DNA"/>
</dbReference>
<dbReference type="PANTHER" id="PTHR33471:SF7">
    <property type="entry name" value="ATP-DEPENDENT ZINC METALLOPROTEASE-RELATED"/>
    <property type="match status" value="1"/>
</dbReference>
<dbReference type="EMBL" id="FN648364">
    <property type="protein sequence ID" value="CBN74291.1"/>
    <property type="molecule type" value="Genomic_DNA"/>
</dbReference>
<proteinExistence type="predicted"/>
<dbReference type="AlphaFoldDB" id="D8LH72"/>
<dbReference type="eggNOG" id="ENOG502S6DN">
    <property type="taxonomic scope" value="Eukaryota"/>
</dbReference>
<organism evidence="1 2">
    <name type="scientific">Ectocarpus siliculosus</name>
    <name type="common">Brown alga</name>
    <name type="synonym">Conferva siliculosa</name>
    <dbReference type="NCBI Taxonomy" id="2880"/>
    <lineage>
        <taxon>Eukaryota</taxon>
        <taxon>Sar</taxon>
        <taxon>Stramenopiles</taxon>
        <taxon>Ochrophyta</taxon>
        <taxon>PX clade</taxon>
        <taxon>Phaeophyceae</taxon>
        <taxon>Ectocarpales</taxon>
        <taxon>Ectocarpaceae</taxon>
        <taxon>Ectocarpus</taxon>
    </lineage>
</organism>
<dbReference type="OrthoDB" id="195614at2759"/>
<reference evidence="1 2" key="1">
    <citation type="journal article" date="2010" name="Nature">
        <title>The Ectocarpus genome and the independent evolution of multicellularity in brown algae.</title>
        <authorList>
            <person name="Cock J.M."/>
            <person name="Sterck L."/>
            <person name="Rouze P."/>
            <person name="Scornet D."/>
            <person name="Allen A.E."/>
            <person name="Amoutzias G."/>
            <person name="Anthouard V."/>
            <person name="Artiguenave F."/>
            <person name="Aury J.M."/>
            <person name="Badger J.H."/>
            <person name="Beszteri B."/>
            <person name="Billiau K."/>
            <person name="Bonnet E."/>
            <person name="Bothwell J.H."/>
            <person name="Bowler C."/>
            <person name="Boyen C."/>
            <person name="Brownlee C."/>
            <person name="Carrano C.J."/>
            <person name="Charrier B."/>
            <person name="Cho G.Y."/>
            <person name="Coelho S.M."/>
            <person name="Collen J."/>
            <person name="Corre E."/>
            <person name="Da Silva C."/>
            <person name="Delage L."/>
            <person name="Delaroque N."/>
            <person name="Dittami S.M."/>
            <person name="Doulbeau S."/>
            <person name="Elias M."/>
            <person name="Farnham G."/>
            <person name="Gachon C.M."/>
            <person name="Gschloessl B."/>
            <person name="Heesch S."/>
            <person name="Jabbari K."/>
            <person name="Jubin C."/>
            <person name="Kawai H."/>
            <person name="Kimura K."/>
            <person name="Kloareg B."/>
            <person name="Kupper F.C."/>
            <person name="Lang D."/>
            <person name="Le Bail A."/>
            <person name="Leblanc C."/>
            <person name="Lerouge P."/>
            <person name="Lohr M."/>
            <person name="Lopez P.J."/>
            <person name="Martens C."/>
            <person name="Maumus F."/>
            <person name="Michel G."/>
            <person name="Miranda-Saavedra D."/>
            <person name="Morales J."/>
            <person name="Moreau H."/>
            <person name="Motomura T."/>
            <person name="Nagasato C."/>
            <person name="Napoli C.A."/>
            <person name="Nelson D.R."/>
            <person name="Nyvall-Collen P."/>
            <person name="Peters A.F."/>
            <person name="Pommier C."/>
            <person name="Potin P."/>
            <person name="Poulain J."/>
            <person name="Quesneville H."/>
            <person name="Read B."/>
            <person name="Rensing S.A."/>
            <person name="Ritter A."/>
            <person name="Rousvoal S."/>
            <person name="Samanta M."/>
            <person name="Samson G."/>
            <person name="Schroeder D.C."/>
            <person name="Segurens B."/>
            <person name="Strittmatter M."/>
            <person name="Tonon T."/>
            <person name="Tregear J.W."/>
            <person name="Valentin K."/>
            <person name="von Dassow P."/>
            <person name="Yamagishi T."/>
            <person name="Van de Peer Y."/>
            <person name="Wincker P."/>
        </authorList>
    </citation>
    <scope>NUCLEOTIDE SEQUENCE [LARGE SCALE GENOMIC DNA]</scope>
    <source>
        <strain evidence="2">Ec32 / CCAP1310/4</strain>
    </source>
</reference>
<protein>
    <submittedName>
        <fullName evidence="1">Uncharacterized protein</fullName>
    </submittedName>
</protein>
<sequence>MCTARGVDHLEKQRIQAATTAAGGGLVKTASLERVMEGLGENEKYNAVLQGVSSIVMGKKKVGDAARGAFEEVFQLLDEMHANRIKCSIRTASAVVDAATATTDIGIITKVFSKIRRAGVGQKFSRDLGRLSLLPTEASKKEKALRGLVPVPDDDRAQEIGYAASFMVLVGSDFSWEGIGQVMHYDTTIPTVIGAVTAAAVGIDVWKRSGCTSKMVLNGMNRLFLKDVERESRAEAGAFLTAYMTGLPCFAFQPSAVEALRMAADPDMKETFLNGNGVHRILVWLLAGVAGEGLVHRQMIASDPRQAFAFLQMVRNREDGFELDPEDDSERVQWAFNEARALLKDNEGAFEALRRRLEGGGATVGDCVSIIERRTT</sequence>
<gene>
    <name evidence="1" type="ORF">Esi_0019_0063</name>
</gene>
<evidence type="ECO:0000313" key="2">
    <source>
        <dbReference type="Proteomes" id="UP000002630"/>
    </source>
</evidence>
<dbReference type="OMA" id="LIWLMAP"/>
<accession>D8LH72</accession>
<dbReference type="PANTHER" id="PTHR33471">
    <property type="entry name" value="ATP-DEPENDENT ZINC METALLOPROTEASE-RELATED"/>
    <property type="match status" value="1"/>
</dbReference>
<dbReference type="Proteomes" id="UP000002630">
    <property type="component" value="Linkage Group LG25"/>
</dbReference>
<evidence type="ECO:0000313" key="1">
    <source>
        <dbReference type="EMBL" id="CBN74291.1"/>
    </source>
</evidence>
<keyword evidence="2" id="KW-1185">Reference proteome</keyword>
<name>D8LH72_ECTSI</name>
<dbReference type="InParanoid" id="D8LH72"/>